<dbReference type="Proteomes" id="UP000028990">
    <property type="component" value="Unassembled WGS sequence"/>
</dbReference>
<sequence>MATTTNSALPLTGDFYKLPPRLESFMLWKLVPGLLPPPEVAQRWRRTTGCRLAREKMKASKITVRTPVTRVRLDCHGSWQQIPGRRDTNSTAVFVHCSVFVQLVNMYTPIAAGAHSCSCDCHMGTCSRTSLRGTEREALQEVSGGRSSGHQTGPGLLVSLNLQTCSSGAALLRQERIVAASLHVLSLCAARTEEINLTHGHSAASPALLSKAKVATSFLWGLRAGALAPGMSVLERAELFKAKATGLAVAEKPLAPLKTVCSQYESRGCFSPFLK</sequence>
<evidence type="ECO:0000313" key="2">
    <source>
        <dbReference type="Proteomes" id="UP000028990"/>
    </source>
</evidence>
<accession>A0A091DH01</accession>
<organism evidence="1 2">
    <name type="scientific">Fukomys damarensis</name>
    <name type="common">Damaraland mole rat</name>
    <name type="synonym">Cryptomys damarensis</name>
    <dbReference type="NCBI Taxonomy" id="885580"/>
    <lineage>
        <taxon>Eukaryota</taxon>
        <taxon>Metazoa</taxon>
        <taxon>Chordata</taxon>
        <taxon>Craniata</taxon>
        <taxon>Vertebrata</taxon>
        <taxon>Euteleostomi</taxon>
        <taxon>Mammalia</taxon>
        <taxon>Eutheria</taxon>
        <taxon>Euarchontoglires</taxon>
        <taxon>Glires</taxon>
        <taxon>Rodentia</taxon>
        <taxon>Hystricomorpha</taxon>
        <taxon>Bathyergidae</taxon>
        <taxon>Fukomys</taxon>
    </lineage>
</organism>
<keyword evidence="2" id="KW-1185">Reference proteome</keyword>
<name>A0A091DH01_FUKDA</name>
<dbReference type="AlphaFoldDB" id="A0A091DH01"/>
<proteinExistence type="predicted"/>
<gene>
    <name evidence="1" type="ORF">H920_08888</name>
</gene>
<dbReference type="EMBL" id="KN122569">
    <property type="protein sequence ID" value="KFO29733.1"/>
    <property type="molecule type" value="Genomic_DNA"/>
</dbReference>
<evidence type="ECO:0000313" key="1">
    <source>
        <dbReference type="EMBL" id="KFO29733.1"/>
    </source>
</evidence>
<protein>
    <submittedName>
        <fullName evidence="1">Uncharacterized protein</fullName>
    </submittedName>
</protein>
<reference evidence="1 2" key="1">
    <citation type="submission" date="2013-11" db="EMBL/GenBank/DDBJ databases">
        <title>The Damaraland mole rat (Fukomys damarensis) genome and evolution of African mole rats.</title>
        <authorList>
            <person name="Gladyshev V.N."/>
            <person name="Fang X."/>
        </authorList>
    </citation>
    <scope>NUCLEOTIDE SEQUENCE [LARGE SCALE GENOMIC DNA]</scope>
    <source>
        <tissue evidence="1">Liver</tissue>
    </source>
</reference>